<dbReference type="PANTHER" id="PTHR21716">
    <property type="entry name" value="TRANSMEMBRANE PROTEIN"/>
    <property type="match status" value="1"/>
</dbReference>
<evidence type="ECO:0000256" key="8">
    <source>
        <dbReference type="SAM" id="Phobius"/>
    </source>
</evidence>
<feature type="transmembrane region" description="Helical" evidence="8">
    <location>
        <begin position="319"/>
        <end position="347"/>
    </location>
</feature>
<evidence type="ECO:0000313" key="9">
    <source>
        <dbReference type="EMBL" id="AHM55406.1"/>
    </source>
</evidence>
<dbReference type="KEGG" id="eac:EAL2_c00440"/>
<dbReference type="Pfam" id="PF01594">
    <property type="entry name" value="AI-2E_transport"/>
    <property type="match status" value="1"/>
</dbReference>
<proteinExistence type="inferred from homology"/>
<sequence length="367" mass="41064">MVLDKKIIQWTTILFIAFAMYKMVDSLEEIFAGAKYIVSLLAPFMWAFAVAYLLNPAMKLLESRFKLNRIASVAILYSVVVGVIVLFFTIVSPRVINSISEIVLQIPQYLQTTQNWIQTNIISSDWARKYEINDYIQKNLNAIVAQAGDFLNIILNKIVNFAIGFTSTFFSILIGILISVYILADKEGFARNSKRFVYSFAGKARGDSFFELASEIDSVFSKFIVGKFIDSLIIGLICLAGALLLKMPYAFLIALIVGITNMIPYFGPFIGIIPSVIIVLFNDPIKALWLFVFILILQQFDGLILGPKILGDKVGMSPFWIILAIIIGGGIMGVLGMFLAVPTFAVIKNLLERYMDKKLKLRDIEIG</sequence>
<keyword evidence="7 8" id="KW-0472">Membrane</keyword>
<gene>
    <name evidence="9" type="ORF">EAL2_c00440</name>
</gene>
<evidence type="ECO:0000256" key="5">
    <source>
        <dbReference type="ARBA" id="ARBA00022692"/>
    </source>
</evidence>
<keyword evidence="6 8" id="KW-1133">Transmembrane helix</keyword>
<keyword evidence="5 8" id="KW-0812">Transmembrane</keyword>
<feature type="transmembrane region" description="Helical" evidence="8">
    <location>
        <begin position="158"/>
        <end position="184"/>
    </location>
</feature>
<evidence type="ECO:0000256" key="1">
    <source>
        <dbReference type="ARBA" id="ARBA00004651"/>
    </source>
</evidence>
<dbReference type="PANTHER" id="PTHR21716:SF53">
    <property type="entry name" value="PERMEASE PERM-RELATED"/>
    <property type="match status" value="1"/>
</dbReference>
<feature type="transmembrane region" description="Helical" evidence="8">
    <location>
        <begin position="7"/>
        <end position="24"/>
    </location>
</feature>
<evidence type="ECO:0000256" key="7">
    <source>
        <dbReference type="ARBA" id="ARBA00023136"/>
    </source>
</evidence>
<feature type="transmembrane region" description="Helical" evidence="8">
    <location>
        <begin position="263"/>
        <end position="281"/>
    </location>
</feature>
<dbReference type="PATRIC" id="fig|1286171.3.peg.38"/>
<reference evidence="9 10" key="1">
    <citation type="journal article" date="2014" name="Genome Announc.">
        <title>Complete Genome Sequence of Amino Acid-Utilizing Eubacterium acidaminophilum al-2 (DSM 3953).</title>
        <authorList>
            <person name="Poehlein A."/>
            <person name="Andreesen J.R."/>
            <person name="Daniel R."/>
        </authorList>
    </citation>
    <scope>NUCLEOTIDE SEQUENCE [LARGE SCALE GENOMIC DNA]</scope>
    <source>
        <strain evidence="9 10">DSM 3953</strain>
    </source>
</reference>
<dbReference type="OrthoDB" id="9793390at2"/>
<accession>W8U325</accession>
<feature type="transmembrane region" description="Helical" evidence="8">
    <location>
        <begin position="67"/>
        <end position="91"/>
    </location>
</feature>
<feature type="transmembrane region" description="Helical" evidence="8">
    <location>
        <begin position="36"/>
        <end position="55"/>
    </location>
</feature>
<protein>
    <submittedName>
        <fullName evidence="9">Permease</fullName>
    </submittedName>
</protein>
<keyword evidence="4" id="KW-1003">Cell membrane</keyword>
<feature type="transmembrane region" description="Helical" evidence="8">
    <location>
        <begin position="288"/>
        <end position="307"/>
    </location>
</feature>
<keyword evidence="10" id="KW-1185">Reference proteome</keyword>
<dbReference type="InterPro" id="IPR002549">
    <property type="entry name" value="AI-2E-like"/>
</dbReference>
<dbReference type="RefSeq" id="WP_025434458.1">
    <property type="nucleotide sequence ID" value="NZ_CP007452.1"/>
</dbReference>
<evidence type="ECO:0000313" key="10">
    <source>
        <dbReference type="Proteomes" id="UP000019591"/>
    </source>
</evidence>
<dbReference type="Proteomes" id="UP000019591">
    <property type="component" value="Chromosome"/>
</dbReference>
<keyword evidence="3" id="KW-0813">Transport</keyword>
<evidence type="ECO:0000256" key="4">
    <source>
        <dbReference type="ARBA" id="ARBA00022475"/>
    </source>
</evidence>
<dbReference type="GO" id="GO:0055085">
    <property type="term" value="P:transmembrane transport"/>
    <property type="evidence" value="ECO:0007669"/>
    <property type="project" value="TreeGrafter"/>
</dbReference>
<evidence type="ECO:0000256" key="3">
    <source>
        <dbReference type="ARBA" id="ARBA00022448"/>
    </source>
</evidence>
<evidence type="ECO:0000256" key="2">
    <source>
        <dbReference type="ARBA" id="ARBA00009773"/>
    </source>
</evidence>
<dbReference type="STRING" id="1286171.EAL2_c00440"/>
<organism evidence="9 10">
    <name type="scientific">Peptoclostridium acidaminophilum DSM 3953</name>
    <dbReference type="NCBI Taxonomy" id="1286171"/>
    <lineage>
        <taxon>Bacteria</taxon>
        <taxon>Bacillati</taxon>
        <taxon>Bacillota</taxon>
        <taxon>Clostridia</taxon>
        <taxon>Peptostreptococcales</taxon>
        <taxon>Peptoclostridiaceae</taxon>
        <taxon>Peptoclostridium</taxon>
    </lineage>
</organism>
<dbReference type="eggNOG" id="COG0628">
    <property type="taxonomic scope" value="Bacteria"/>
</dbReference>
<feature type="transmembrane region" description="Helical" evidence="8">
    <location>
        <begin position="232"/>
        <end position="257"/>
    </location>
</feature>
<dbReference type="AlphaFoldDB" id="W8U325"/>
<comment type="subcellular location">
    <subcellularLocation>
        <location evidence="1">Cell membrane</location>
        <topology evidence="1">Multi-pass membrane protein</topology>
    </subcellularLocation>
</comment>
<dbReference type="EMBL" id="CP007452">
    <property type="protein sequence ID" value="AHM55406.1"/>
    <property type="molecule type" value="Genomic_DNA"/>
</dbReference>
<dbReference type="GO" id="GO:0005886">
    <property type="term" value="C:plasma membrane"/>
    <property type="evidence" value="ECO:0007669"/>
    <property type="project" value="UniProtKB-SubCell"/>
</dbReference>
<comment type="similarity">
    <text evidence="2">Belongs to the autoinducer-2 exporter (AI-2E) (TC 2.A.86) family.</text>
</comment>
<name>W8U325_PEPAC</name>
<dbReference type="HOGENOM" id="CLU_031275_2_0_9"/>
<evidence type="ECO:0000256" key="6">
    <source>
        <dbReference type="ARBA" id="ARBA00022989"/>
    </source>
</evidence>